<dbReference type="InterPro" id="IPR025669">
    <property type="entry name" value="AAA_dom"/>
</dbReference>
<keyword evidence="4" id="KW-0282">Flagellum</keyword>
<reference evidence="4" key="1">
    <citation type="journal article" date="2015" name="Proc. Natl. Acad. Sci. U.S.A.">
        <title>Networks of energetic and metabolic interactions define dynamics in microbial communities.</title>
        <authorList>
            <person name="Embree M."/>
            <person name="Liu J.K."/>
            <person name="Al-Bassam M.M."/>
            <person name="Zengler K."/>
        </authorList>
    </citation>
    <scope>NUCLEOTIDE SEQUENCE</scope>
</reference>
<dbReference type="PANTHER" id="PTHR43384">
    <property type="entry name" value="SEPTUM SITE-DETERMINING PROTEIN MIND HOMOLOG, CHLOROPLASTIC-RELATED"/>
    <property type="match status" value="1"/>
</dbReference>
<dbReference type="PANTHER" id="PTHR43384:SF4">
    <property type="entry name" value="CELLULOSE BIOSYNTHESIS PROTEIN BCSQ-RELATED"/>
    <property type="match status" value="1"/>
</dbReference>
<dbReference type="InterPro" id="IPR027417">
    <property type="entry name" value="P-loop_NTPase"/>
</dbReference>
<dbReference type="SUPFAM" id="SSF52540">
    <property type="entry name" value="P-loop containing nucleoside triphosphate hydrolases"/>
    <property type="match status" value="1"/>
</dbReference>
<keyword evidence="4" id="KW-0966">Cell projection</keyword>
<evidence type="ECO:0000256" key="1">
    <source>
        <dbReference type="ARBA" id="ARBA00022741"/>
    </source>
</evidence>
<dbReference type="InterPro" id="IPR033875">
    <property type="entry name" value="FlhG"/>
</dbReference>
<dbReference type="PIRSF" id="PIRSF003092">
    <property type="entry name" value="MinD"/>
    <property type="match status" value="1"/>
</dbReference>
<dbReference type="Pfam" id="PF13614">
    <property type="entry name" value="AAA_31"/>
    <property type="match status" value="1"/>
</dbReference>
<keyword evidence="1" id="KW-0547">Nucleotide-binding</keyword>
<accession>A0A0W8E4N0</accession>
<comment type="caution">
    <text evidence="4">The sequence shown here is derived from an EMBL/GenBank/DDBJ whole genome shotgun (WGS) entry which is preliminary data.</text>
</comment>
<dbReference type="InterPro" id="IPR050625">
    <property type="entry name" value="ParA/MinD_ATPase"/>
</dbReference>
<dbReference type="GO" id="GO:0005524">
    <property type="term" value="F:ATP binding"/>
    <property type="evidence" value="ECO:0007669"/>
    <property type="project" value="UniProtKB-KW"/>
</dbReference>
<keyword evidence="2" id="KW-0067">ATP-binding</keyword>
<dbReference type="EMBL" id="LNQE01001877">
    <property type="protein sequence ID" value="KUG03610.1"/>
    <property type="molecule type" value="Genomic_DNA"/>
</dbReference>
<evidence type="ECO:0000256" key="2">
    <source>
        <dbReference type="ARBA" id="ARBA00022840"/>
    </source>
</evidence>
<dbReference type="GO" id="GO:0009898">
    <property type="term" value="C:cytoplasmic side of plasma membrane"/>
    <property type="evidence" value="ECO:0007669"/>
    <property type="project" value="TreeGrafter"/>
</dbReference>
<dbReference type="GO" id="GO:0005829">
    <property type="term" value="C:cytosol"/>
    <property type="evidence" value="ECO:0007669"/>
    <property type="project" value="TreeGrafter"/>
</dbReference>
<evidence type="ECO:0000259" key="3">
    <source>
        <dbReference type="Pfam" id="PF13614"/>
    </source>
</evidence>
<dbReference type="AlphaFoldDB" id="A0A0W8E4N0"/>
<name>A0A0W8E4N0_9ZZZZ</name>
<organism evidence="4">
    <name type="scientific">hydrocarbon metagenome</name>
    <dbReference type="NCBI Taxonomy" id="938273"/>
    <lineage>
        <taxon>unclassified sequences</taxon>
        <taxon>metagenomes</taxon>
        <taxon>ecological metagenomes</taxon>
    </lineage>
</organism>
<dbReference type="InterPro" id="IPR025501">
    <property type="entry name" value="MinD_FleN"/>
</dbReference>
<keyword evidence="4" id="KW-0969">Cilium</keyword>
<dbReference type="GO" id="GO:0051782">
    <property type="term" value="P:negative regulation of cell division"/>
    <property type="evidence" value="ECO:0007669"/>
    <property type="project" value="TreeGrafter"/>
</dbReference>
<gene>
    <name evidence="4" type="ORF">ASZ90_019043</name>
</gene>
<protein>
    <submittedName>
        <fullName evidence="4">Flagellar synthesis regulator flen</fullName>
    </submittedName>
</protein>
<dbReference type="GO" id="GO:0016887">
    <property type="term" value="F:ATP hydrolysis activity"/>
    <property type="evidence" value="ECO:0007669"/>
    <property type="project" value="TreeGrafter"/>
</dbReference>
<evidence type="ECO:0000313" key="4">
    <source>
        <dbReference type="EMBL" id="KUG03610.1"/>
    </source>
</evidence>
<feature type="domain" description="AAA" evidence="3">
    <location>
        <begin position="31"/>
        <end position="179"/>
    </location>
</feature>
<dbReference type="CDD" id="cd02038">
    <property type="entry name" value="FlhG-like"/>
    <property type="match status" value="1"/>
</dbReference>
<dbReference type="Gene3D" id="3.40.50.300">
    <property type="entry name" value="P-loop containing nucleotide triphosphate hydrolases"/>
    <property type="match status" value="1"/>
</dbReference>
<sequence>MSDQADKLRKMASSIRQQIEVDLMNKAKQTRVIVISSGKGGVGKSTIALNIALVLGTYNKKVILMDADMGLANIDIMLGLIPKYTIQHVVQGRKKLKDVMIDGPAGVKIIPGGSGINELADLNDNELNRLIQELSKIDGEYDYMIIDTGAGISRNVVSFLLAADDVIMVTTAEPTSLTDAYGTVKTMIKQAYAGKIYLLVNKVTNNSEGIMVAEKFRIACKRFLDTDLIAIGNVVNEPAVREGIMRQEAFTQMFPQSTATRNIVSIVDRLMTGYDVSYSSPGQPGGVKSFFRKLSSLFRDKDAGVG</sequence>
<proteinExistence type="predicted"/>